<evidence type="ECO:0000313" key="2">
    <source>
        <dbReference type="Proteomes" id="UP000762676"/>
    </source>
</evidence>
<protein>
    <submittedName>
        <fullName evidence="1">Uncharacterized protein</fullName>
    </submittedName>
</protein>
<dbReference type="EMBL" id="BMAT01011171">
    <property type="protein sequence ID" value="GFR67955.1"/>
    <property type="molecule type" value="Genomic_DNA"/>
</dbReference>
<keyword evidence="2" id="KW-1185">Reference proteome</keyword>
<reference evidence="1 2" key="1">
    <citation type="journal article" date="2021" name="Elife">
        <title>Chloroplast acquisition without the gene transfer in kleptoplastic sea slugs, Plakobranchus ocellatus.</title>
        <authorList>
            <person name="Maeda T."/>
            <person name="Takahashi S."/>
            <person name="Yoshida T."/>
            <person name="Shimamura S."/>
            <person name="Takaki Y."/>
            <person name="Nagai Y."/>
            <person name="Toyoda A."/>
            <person name="Suzuki Y."/>
            <person name="Arimoto A."/>
            <person name="Ishii H."/>
            <person name="Satoh N."/>
            <person name="Nishiyama T."/>
            <person name="Hasebe M."/>
            <person name="Maruyama T."/>
            <person name="Minagawa J."/>
            <person name="Obokata J."/>
            <person name="Shigenobu S."/>
        </authorList>
    </citation>
    <scope>NUCLEOTIDE SEQUENCE [LARGE SCALE GENOMIC DNA]</scope>
</reference>
<sequence length="96" mass="10416">MVTEECDIGDFEMVTEEGDIGGLEIVTEEGDIGGLEMATEEATARGVGPNICHVTEGRLKHNLSYISCIVLPKDDRCCPACPARKIMLSSMQHHPL</sequence>
<dbReference type="Proteomes" id="UP000762676">
    <property type="component" value="Unassembled WGS sequence"/>
</dbReference>
<organism evidence="1 2">
    <name type="scientific">Elysia marginata</name>
    <dbReference type="NCBI Taxonomy" id="1093978"/>
    <lineage>
        <taxon>Eukaryota</taxon>
        <taxon>Metazoa</taxon>
        <taxon>Spiralia</taxon>
        <taxon>Lophotrochozoa</taxon>
        <taxon>Mollusca</taxon>
        <taxon>Gastropoda</taxon>
        <taxon>Heterobranchia</taxon>
        <taxon>Euthyneura</taxon>
        <taxon>Panpulmonata</taxon>
        <taxon>Sacoglossa</taxon>
        <taxon>Placobranchoidea</taxon>
        <taxon>Plakobranchidae</taxon>
        <taxon>Elysia</taxon>
    </lineage>
</organism>
<accession>A0AAV4F6F2</accession>
<name>A0AAV4F6F2_9GAST</name>
<evidence type="ECO:0000313" key="1">
    <source>
        <dbReference type="EMBL" id="GFR67955.1"/>
    </source>
</evidence>
<gene>
    <name evidence="1" type="ORF">ElyMa_005596300</name>
</gene>
<dbReference type="AlphaFoldDB" id="A0AAV4F6F2"/>
<proteinExistence type="predicted"/>
<comment type="caution">
    <text evidence="1">The sequence shown here is derived from an EMBL/GenBank/DDBJ whole genome shotgun (WGS) entry which is preliminary data.</text>
</comment>